<feature type="transmembrane region" description="Helical" evidence="6">
    <location>
        <begin position="126"/>
        <end position="150"/>
    </location>
</feature>
<dbReference type="Pfam" id="PF02361">
    <property type="entry name" value="CbiQ"/>
    <property type="match status" value="1"/>
</dbReference>
<dbReference type="PANTHER" id="PTHR34857:SF2">
    <property type="entry name" value="SLL0384 PROTEIN"/>
    <property type="match status" value="1"/>
</dbReference>
<gene>
    <name evidence="7" type="ORF">GMC75_08885</name>
</gene>
<protein>
    <recommendedName>
        <fullName evidence="9">Cobalt transport protein</fullName>
    </recommendedName>
</protein>
<comment type="subcellular location">
    <subcellularLocation>
        <location evidence="1">Membrane</location>
        <topology evidence="1">Multi-pass membrane protein</topology>
    </subcellularLocation>
</comment>
<keyword evidence="3 6" id="KW-0812">Transmembrane</keyword>
<dbReference type="PANTHER" id="PTHR34857">
    <property type="entry name" value="SLL0384 PROTEIN"/>
    <property type="match status" value="1"/>
</dbReference>
<accession>A0A6I3P6D0</accession>
<feature type="transmembrane region" description="Helical" evidence="6">
    <location>
        <begin position="55"/>
        <end position="87"/>
    </location>
</feature>
<evidence type="ECO:0000256" key="2">
    <source>
        <dbReference type="ARBA" id="ARBA00022475"/>
    </source>
</evidence>
<feature type="transmembrane region" description="Helical" evidence="6">
    <location>
        <begin position="99"/>
        <end position="120"/>
    </location>
</feature>
<evidence type="ECO:0000313" key="7">
    <source>
        <dbReference type="EMBL" id="MTR41769.1"/>
    </source>
</evidence>
<evidence type="ECO:0000256" key="6">
    <source>
        <dbReference type="SAM" id="Phobius"/>
    </source>
</evidence>
<dbReference type="CDD" id="cd16914">
    <property type="entry name" value="EcfT"/>
    <property type="match status" value="1"/>
</dbReference>
<evidence type="ECO:0000256" key="4">
    <source>
        <dbReference type="ARBA" id="ARBA00022989"/>
    </source>
</evidence>
<name>A0A6I3P6D0_STRPA</name>
<evidence type="ECO:0000313" key="8">
    <source>
        <dbReference type="Proteomes" id="UP000430295"/>
    </source>
</evidence>
<evidence type="ECO:0000256" key="5">
    <source>
        <dbReference type="ARBA" id="ARBA00023136"/>
    </source>
</evidence>
<dbReference type="EMBL" id="WMYS01000006">
    <property type="protein sequence ID" value="MTR41769.1"/>
    <property type="molecule type" value="Genomic_DNA"/>
</dbReference>
<proteinExistence type="predicted"/>
<dbReference type="Proteomes" id="UP000430295">
    <property type="component" value="Unassembled WGS sequence"/>
</dbReference>
<organism evidence="7 8">
    <name type="scientific">Streptococcus parasanguinis</name>
    <dbReference type="NCBI Taxonomy" id="1318"/>
    <lineage>
        <taxon>Bacteria</taxon>
        <taxon>Bacillati</taxon>
        <taxon>Bacillota</taxon>
        <taxon>Bacilli</taxon>
        <taxon>Lactobacillales</taxon>
        <taxon>Streptococcaceae</taxon>
        <taxon>Streptococcus</taxon>
    </lineage>
</organism>
<comment type="caution">
    <text evidence="7">The sequence shown here is derived from an EMBL/GenBank/DDBJ whole genome shotgun (WGS) entry which is preliminary data.</text>
</comment>
<dbReference type="GO" id="GO:0005886">
    <property type="term" value="C:plasma membrane"/>
    <property type="evidence" value="ECO:0007669"/>
    <property type="project" value="UniProtKB-ARBA"/>
</dbReference>
<keyword evidence="2" id="KW-1003">Cell membrane</keyword>
<keyword evidence="5 6" id="KW-0472">Membrane</keyword>
<evidence type="ECO:0000256" key="3">
    <source>
        <dbReference type="ARBA" id="ARBA00022692"/>
    </source>
</evidence>
<keyword evidence="4 6" id="KW-1133">Transmembrane helix</keyword>
<dbReference type="AlphaFoldDB" id="A0A6I3P6D0"/>
<dbReference type="RefSeq" id="WP_155199208.1">
    <property type="nucleotide sequence ID" value="NZ_CAXSNQ010000004.1"/>
</dbReference>
<dbReference type="InterPro" id="IPR003339">
    <property type="entry name" value="ABC/ECF_trnsptr_transmembrane"/>
</dbReference>
<sequence length="262" mass="30132">MRKLPDWLLQEQATLEASKSHHYLQMNLHTLRHFLGKMKQTTPAFKAKTSSWMRLVYFLTLAILITTAHHTIQLWILGILLLLHIAMLPGETLLHLFKVLVKVLLFSTIVILPSILFQGFQNGGLFLLRAGMIVLNISLFLATTTSIQLVEALRQLHFPKTFVQTIDITLKYSYILGKHLHQQIECVQLRTVGQKVSLHLFGSLLGLLYLSTKNHTKEVYDAMLLRGYGMDRKQKEPFCWKKEDGIFLLELVFLIAVTTLLR</sequence>
<reference evidence="7 8" key="1">
    <citation type="journal article" date="2019" name="Nat. Med.">
        <title>A library of human gut bacterial isolates paired with longitudinal multiomics data enables mechanistic microbiome research.</title>
        <authorList>
            <person name="Poyet M."/>
            <person name="Groussin M."/>
            <person name="Gibbons S.M."/>
            <person name="Avila-Pacheco J."/>
            <person name="Jiang X."/>
            <person name="Kearney S.M."/>
            <person name="Perrotta A.R."/>
            <person name="Berdy B."/>
            <person name="Zhao S."/>
            <person name="Lieberman T.D."/>
            <person name="Swanson P.K."/>
            <person name="Smith M."/>
            <person name="Roesemann S."/>
            <person name="Alexander J.E."/>
            <person name="Rich S.A."/>
            <person name="Livny J."/>
            <person name="Vlamakis H."/>
            <person name="Clish C."/>
            <person name="Bullock K."/>
            <person name="Deik A."/>
            <person name="Scott J."/>
            <person name="Pierce K.A."/>
            <person name="Xavier R.J."/>
            <person name="Alm E.J."/>
        </authorList>
    </citation>
    <scope>NUCLEOTIDE SEQUENCE [LARGE SCALE GENOMIC DNA]</scope>
    <source>
        <strain evidence="7 8">BIOML-A18</strain>
    </source>
</reference>
<evidence type="ECO:0000256" key="1">
    <source>
        <dbReference type="ARBA" id="ARBA00004141"/>
    </source>
</evidence>
<evidence type="ECO:0008006" key="9">
    <source>
        <dbReference type="Google" id="ProtNLM"/>
    </source>
</evidence>
<dbReference type="InterPro" id="IPR051611">
    <property type="entry name" value="ECF_transporter_component"/>
</dbReference>